<evidence type="ECO:0000256" key="1">
    <source>
        <dbReference type="ARBA" id="ARBA00001935"/>
    </source>
</evidence>
<accession>A0A342K3U8</accession>
<comment type="subcellular location">
    <subcellularLocation>
        <location evidence="2">Membrane</location>
        <topology evidence="2">Multi-pass membrane protein</topology>
    </subcellularLocation>
</comment>
<dbReference type="Gene3D" id="2.60.40.420">
    <property type="entry name" value="Cupredoxins - blue copper proteins"/>
    <property type="match status" value="1"/>
</dbReference>
<evidence type="ECO:0000256" key="6">
    <source>
        <dbReference type="ARBA" id="ARBA00022692"/>
    </source>
</evidence>
<dbReference type="PROSITE" id="PS00078">
    <property type="entry name" value="COX2"/>
    <property type="match status" value="1"/>
</dbReference>
<dbReference type="InterPro" id="IPR002429">
    <property type="entry name" value="CcO_II-like_C"/>
</dbReference>
<dbReference type="Gene3D" id="1.10.287.90">
    <property type="match status" value="1"/>
</dbReference>
<dbReference type="GeneID" id="33867674"/>
<sequence length="190" mass="21038">MYSILYFDIVSYAVGLCVFITTVVIVGLALLVWFVGGVMEVKSESSFLELVWTIVPTFWVLALCILNVSIVVNDVEGVVGSTIKIIGRQWYWSYIAHGAEYDSYMTQLVNNVDKPLQFIYGVPTRLLMTASDVIHSFSVPDLGIKTDAIPGRVNQFVYTPDRVGSFVGYCSELCGTGHSYMPIVVEVVQA</sequence>
<dbReference type="EMBL" id="KR871673">
    <property type="protein sequence ID" value="ALP29092.1"/>
    <property type="molecule type" value="Genomic_DNA"/>
</dbReference>
<evidence type="ECO:0000256" key="4">
    <source>
        <dbReference type="ARBA" id="ARBA00012949"/>
    </source>
</evidence>
<dbReference type="RefSeq" id="YP_009414352.1">
    <property type="nucleotide sequence ID" value="NC_035610.1"/>
</dbReference>
<evidence type="ECO:0000256" key="16">
    <source>
        <dbReference type="SAM" id="Phobius"/>
    </source>
</evidence>
<keyword evidence="12" id="KW-0186">Copper</keyword>
<dbReference type="SUPFAM" id="SSF81464">
    <property type="entry name" value="Cytochrome c oxidase subunit II-like, transmembrane region"/>
    <property type="match status" value="1"/>
</dbReference>
<dbReference type="SUPFAM" id="SSF49503">
    <property type="entry name" value="Cupredoxins"/>
    <property type="match status" value="1"/>
</dbReference>
<dbReference type="GO" id="GO:0004129">
    <property type="term" value="F:cytochrome-c oxidase activity"/>
    <property type="evidence" value="ECO:0007669"/>
    <property type="project" value="UniProtKB-EC"/>
</dbReference>
<evidence type="ECO:0000256" key="9">
    <source>
        <dbReference type="ARBA" id="ARBA00022967"/>
    </source>
</evidence>
<dbReference type="InterPro" id="IPR045187">
    <property type="entry name" value="CcO_II"/>
</dbReference>
<dbReference type="EC" id="7.1.1.9" evidence="4"/>
<dbReference type="AlphaFoldDB" id="A0A342K3U8"/>
<dbReference type="PRINTS" id="PR01166">
    <property type="entry name" value="CYCOXIDASEII"/>
</dbReference>
<keyword evidence="8" id="KW-0460">Magnesium</keyword>
<proteinExistence type="inferred from homology"/>
<evidence type="ECO:0000313" key="18">
    <source>
        <dbReference type="EMBL" id="ALP29092.1"/>
    </source>
</evidence>
<evidence type="ECO:0000256" key="14">
    <source>
        <dbReference type="ARBA" id="ARBA00031389"/>
    </source>
</evidence>
<feature type="transmembrane region" description="Helical" evidence="16">
    <location>
        <begin position="47"/>
        <end position="72"/>
    </location>
</feature>
<dbReference type="InterPro" id="IPR008972">
    <property type="entry name" value="Cupredoxin"/>
</dbReference>
<keyword evidence="7" id="KW-0479">Metal-binding</keyword>
<dbReference type="Pfam" id="PF00116">
    <property type="entry name" value="COX2"/>
    <property type="match status" value="1"/>
</dbReference>
<keyword evidence="5" id="KW-0813">Transport</keyword>
<dbReference type="GO" id="GO:0042773">
    <property type="term" value="P:ATP synthesis coupled electron transport"/>
    <property type="evidence" value="ECO:0007669"/>
    <property type="project" value="TreeGrafter"/>
</dbReference>
<dbReference type="PANTHER" id="PTHR22888:SF9">
    <property type="entry name" value="CYTOCHROME C OXIDASE SUBUNIT 2"/>
    <property type="match status" value="1"/>
</dbReference>
<keyword evidence="9" id="KW-1278">Translocase</keyword>
<dbReference type="PROSITE" id="PS50857">
    <property type="entry name" value="COX2_CUA"/>
    <property type="match status" value="1"/>
</dbReference>
<name>A0A342K3U8_9PLAT</name>
<keyword evidence="18" id="KW-0496">Mitochondrion</keyword>
<dbReference type="PANTHER" id="PTHR22888">
    <property type="entry name" value="CYTOCHROME C OXIDASE, SUBUNIT II"/>
    <property type="match status" value="1"/>
</dbReference>
<dbReference type="InterPro" id="IPR036257">
    <property type="entry name" value="Cyt_c_oxidase_su2_TM_sf"/>
</dbReference>
<evidence type="ECO:0000256" key="5">
    <source>
        <dbReference type="ARBA" id="ARBA00022448"/>
    </source>
</evidence>
<feature type="transmembrane region" description="Helical" evidence="16">
    <location>
        <begin position="12"/>
        <end position="35"/>
    </location>
</feature>
<evidence type="ECO:0000256" key="12">
    <source>
        <dbReference type="ARBA" id="ARBA00023008"/>
    </source>
</evidence>
<comment type="catalytic activity">
    <reaction evidence="15">
        <text>4 Fe(II)-[cytochrome c] + O2 + 8 H(+)(in) = 4 Fe(III)-[cytochrome c] + 2 H2O + 4 H(+)(out)</text>
        <dbReference type="Rhea" id="RHEA:11436"/>
        <dbReference type="Rhea" id="RHEA-COMP:10350"/>
        <dbReference type="Rhea" id="RHEA-COMP:14399"/>
        <dbReference type="ChEBI" id="CHEBI:15377"/>
        <dbReference type="ChEBI" id="CHEBI:15378"/>
        <dbReference type="ChEBI" id="CHEBI:15379"/>
        <dbReference type="ChEBI" id="CHEBI:29033"/>
        <dbReference type="ChEBI" id="CHEBI:29034"/>
        <dbReference type="EC" id="7.1.1.9"/>
    </reaction>
    <physiologicalReaction direction="left-to-right" evidence="15">
        <dbReference type="Rhea" id="RHEA:11437"/>
    </physiologicalReaction>
</comment>
<keyword evidence="10" id="KW-0249">Electron transport</keyword>
<evidence type="ECO:0000256" key="10">
    <source>
        <dbReference type="ARBA" id="ARBA00022982"/>
    </source>
</evidence>
<evidence type="ECO:0000256" key="13">
    <source>
        <dbReference type="ARBA" id="ARBA00023136"/>
    </source>
</evidence>
<keyword evidence="6 16" id="KW-0812">Transmembrane</keyword>
<organism evidence="18">
    <name type="scientific">Dactylogyrus lamellatus</name>
    <dbReference type="NCBI Taxonomy" id="231327"/>
    <lineage>
        <taxon>Eukaryota</taxon>
        <taxon>Metazoa</taxon>
        <taxon>Spiralia</taxon>
        <taxon>Lophotrochozoa</taxon>
        <taxon>Platyhelminthes</taxon>
        <taxon>Monogenea</taxon>
        <taxon>Monopisthocotylea</taxon>
        <taxon>Dactylogyridea</taxon>
        <taxon>Dactylogyridae</taxon>
        <taxon>Dactylogyrus</taxon>
    </lineage>
</organism>
<dbReference type="GO" id="GO:0005507">
    <property type="term" value="F:copper ion binding"/>
    <property type="evidence" value="ECO:0007669"/>
    <property type="project" value="InterPro"/>
</dbReference>
<keyword evidence="13 16" id="KW-0472">Membrane</keyword>
<comment type="cofactor">
    <cofactor evidence="1">
        <name>Cu cation</name>
        <dbReference type="ChEBI" id="CHEBI:23378"/>
    </cofactor>
</comment>
<evidence type="ECO:0000256" key="7">
    <source>
        <dbReference type="ARBA" id="ARBA00022723"/>
    </source>
</evidence>
<evidence type="ECO:0000256" key="3">
    <source>
        <dbReference type="ARBA" id="ARBA00007866"/>
    </source>
</evidence>
<feature type="domain" description="Cytochrome oxidase subunit II copper A binding" evidence="17">
    <location>
        <begin position="78"/>
        <end position="190"/>
    </location>
</feature>
<evidence type="ECO:0000256" key="2">
    <source>
        <dbReference type="ARBA" id="ARBA00004141"/>
    </source>
</evidence>
<evidence type="ECO:0000256" key="11">
    <source>
        <dbReference type="ARBA" id="ARBA00022989"/>
    </source>
</evidence>
<keyword evidence="11 16" id="KW-1133">Transmembrane helix</keyword>
<geneLocation type="mitochondrion" evidence="18"/>
<comment type="similarity">
    <text evidence="3">Belongs to the cytochrome c oxidase subunit 2 family.</text>
</comment>
<evidence type="ECO:0000259" key="17">
    <source>
        <dbReference type="PROSITE" id="PS50857"/>
    </source>
</evidence>
<dbReference type="GO" id="GO:0016020">
    <property type="term" value="C:membrane"/>
    <property type="evidence" value="ECO:0007669"/>
    <property type="project" value="UniProtKB-SubCell"/>
</dbReference>
<evidence type="ECO:0000256" key="8">
    <source>
        <dbReference type="ARBA" id="ARBA00022842"/>
    </source>
</evidence>
<dbReference type="InterPro" id="IPR001505">
    <property type="entry name" value="Copper_CuA"/>
</dbReference>
<evidence type="ECO:0000256" key="15">
    <source>
        <dbReference type="ARBA" id="ARBA00049512"/>
    </source>
</evidence>
<reference evidence="18" key="1">
    <citation type="submission" date="2015-05" db="EMBL/GenBank/DDBJ databases">
        <title>Complete mitochondrial genome of Dactylogyrus lamellatus (Platyhelminthes:Monogenea).</title>
        <authorList>
            <person name="Zhang D."/>
            <person name="Li W.X."/>
            <person name="Yang B.J."/>
            <person name="Zou H."/>
            <person name="Wang G.T."/>
        </authorList>
    </citation>
    <scope>NUCLEOTIDE SEQUENCE</scope>
</reference>
<gene>
    <name evidence="18" type="primary">cox2</name>
</gene>
<protein>
    <recommendedName>
        <fullName evidence="4">cytochrome-c oxidase</fullName>
        <ecNumber evidence="4">7.1.1.9</ecNumber>
    </recommendedName>
    <alternativeName>
        <fullName evidence="14">Cytochrome c oxidase polypeptide II</fullName>
    </alternativeName>
</protein>